<gene>
    <name evidence="2" type="ORF">NDU88_004392</name>
</gene>
<comment type="caution">
    <text evidence="2">The sequence shown here is derived from an EMBL/GenBank/DDBJ whole genome shotgun (WGS) entry which is preliminary data.</text>
</comment>
<feature type="region of interest" description="Disordered" evidence="1">
    <location>
        <begin position="127"/>
        <end position="147"/>
    </location>
</feature>
<organism evidence="2 3">
    <name type="scientific">Pleurodeles waltl</name>
    <name type="common">Iberian ribbed newt</name>
    <dbReference type="NCBI Taxonomy" id="8319"/>
    <lineage>
        <taxon>Eukaryota</taxon>
        <taxon>Metazoa</taxon>
        <taxon>Chordata</taxon>
        <taxon>Craniata</taxon>
        <taxon>Vertebrata</taxon>
        <taxon>Euteleostomi</taxon>
        <taxon>Amphibia</taxon>
        <taxon>Batrachia</taxon>
        <taxon>Caudata</taxon>
        <taxon>Salamandroidea</taxon>
        <taxon>Salamandridae</taxon>
        <taxon>Pleurodelinae</taxon>
        <taxon>Pleurodeles</taxon>
    </lineage>
</organism>
<dbReference type="EMBL" id="JANPWB010000006">
    <property type="protein sequence ID" value="KAJ1179156.1"/>
    <property type="molecule type" value="Genomic_DNA"/>
</dbReference>
<reference evidence="2" key="1">
    <citation type="journal article" date="2022" name="bioRxiv">
        <title>Sequencing and chromosome-scale assembly of the giantPleurodeles waltlgenome.</title>
        <authorList>
            <person name="Brown T."/>
            <person name="Elewa A."/>
            <person name="Iarovenko S."/>
            <person name="Subramanian E."/>
            <person name="Araus A.J."/>
            <person name="Petzold A."/>
            <person name="Susuki M."/>
            <person name="Suzuki K.-i.T."/>
            <person name="Hayashi T."/>
            <person name="Toyoda A."/>
            <person name="Oliveira C."/>
            <person name="Osipova E."/>
            <person name="Leigh N.D."/>
            <person name="Simon A."/>
            <person name="Yun M.H."/>
        </authorList>
    </citation>
    <scope>NUCLEOTIDE SEQUENCE</scope>
    <source>
        <strain evidence="2">20211129_DDA</strain>
        <tissue evidence="2">Liver</tissue>
    </source>
</reference>
<sequence length="147" mass="15292">MVDCPTEMDLRRSIASSLRAAGLTGAGPKVPGVKEKPTLLGERSRATWWGATGRAVLVRVAAVPVAGVVMEVSATTIELPSEEESESALSTHVHAVVLPLPSIPLIPSVSVESASWVLWAEAPLVAGAPAPPPDDANAQMGQNDKRK</sequence>
<proteinExistence type="predicted"/>
<evidence type="ECO:0000313" key="2">
    <source>
        <dbReference type="EMBL" id="KAJ1179156.1"/>
    </source>
</evidence>
<evidence type="ECO:0000256" key="1">
    <source>
        <dbReference type="SAM" id="MobiDB-lite"/>
    </source>
</evidence>
<name>A0AAV7TSF6_PLEWA</name>
<evidence type="ECO:0000313" key="3">
    <source>
        <dbReference type="Proteomes" id="UP001066276"/>
    </source>
</evidence>
<accession>A0AAV7TSF6</accession>
<protein>
    <submittedName>
        <fullName evidence="2">Uncharacterized protein</fullName>
    </submittedName>
</protein>
<dbReference type="Proteomes" id="UP001066276">
    <property type="component" value="Chromosome 3_2"/>
</dbReference>
<keyword evidence="3" id="KW-1185">Reference proteome</keyword>
<dbReference type="AlphaFoldDB" id="A0AAV7TSF6"/>